<dbReference type="Gene3D" id="3.30.460.40">
    <property type="match status" value="1"/>
</dbReference>
<protein>
    <recommendedName>
        <fullName evidence="3">Nucleotidyltransferase family protein</fullName>
    </recommendedName>
</protein>
<accession>A0A512BTP0</accession>
<dbReference type="Pfam" id="PF14907">
    <property type="entry name" value="NTP_transf_5"/>
    <property type="match status" value="1"/>
</dbReference>
<reference evidence="1 2" key="1">
    <citation type="submission" date="2019-07" db="EMBL/GenBank/DDBJ databases">
        <title>Whole genome shotgun sequence of Microvirga aerophila NBRC 106136.</title>
        <authorList>
            <person name="Hosoyama A."/>
            <person name="Uohara A."/>
            <person name="Ohji S."/>
            <person name="Ichikawa N."/>
        </authorList>
    </citation>
    <scope>NUCLEOTIDE SEQUENCE [LARGE SCALE GENOMIC DNA]</scope>
    <source>
        <strain evidence="1 2">NBRC 106136</strain>
    </source>
</reference>
<proteinExistence type="predicted"/>
<dbReference type="InterPro" id="IPR039498">
    <property type="entry name" value="NTP_transf_5"/>
</dbReference>
<comment type="caution">
    <text evidence="1">The sequence shown here is derived from an EMBL/GenBank/DDBJ whole genome shotgun (WGS) entry which is preliminary data.</text>
</comment>
<sequence length="272" mass="31466">MTVPNPEFSSSGIDPAIPVLEAKAEPTLKYPESEAFYAEALRELNQLGLPYLLAGTYALSAYTGITRPTKDLDIFCKAGDYTRVLSHFKNLGYAVEIEDDRWLGKVFKGQYFFDVIFASSNGTMPIGDRWFRNARQIEVFGSPVRIVGPTELVWSKCFIQLRHRYDGADVAHTILKAHNEIDWHQLLAYMEVHWEVLLMHLLNFRWIYPTERDNVPRWVMDELLDRLAKQLDLPPPQMKVCRGRMFSRVDYEIDVKQWGFADVGGEGEWRND</sequence>
<dbReference type="Proteomes" id="UP000321085">
    <property type="component" value="Unassembled WGS sequence"/>
</dbReference>
<dbReference type="RefSeq" id="WP_114186590.1">
    <property type="nucleotide sequence ID" value="NZ_BJYU01000039.1"/>
</dbReference>
<dbReference type="SUPFAM" id="SSF81301">
    <property type="entry name" value="Nucleotidyltransferase"/>
    <property type="match status" value="1"/>
</dbReference>
<gene>
    <name evidence="1" type="ORF">MAE02_30060</name>
</gene>
<dbReference type="InterPro" id="IPR043519">
    <property type="entry name" value="NT_sf"/>
</dbReference>
<evidence type="ECO:0000313" key="1">
    <source>
        <dbReference type="EMBL" id="GEO15310.1"/>
    </source>
</evidence>
<organism evidence="1 2">
    <name type="scientific">Microvirga aerophila</name>
    <dbReference type="NCBI Taxonomy" id="670291"/>
    <lineage>
        <taxon>Bacteria</taxon>
        <taxon>Pseudomonadati</taxon>
        <taxon>Pseudomonadota</taxon>
        <taxon>Alphaproteobacteria</taxon>
        <taxon>Hyphomicrobiales</taxon>
        <taxon>Methylobacteriaceae</taxon>
        <taxon>Microvirga</taxon>
    </lineage>
</organism>
<dbReference type="EMBL" id="BJYU01000039">
    <property type="protein sequence ID" value="GEO15310.1"/>
    <property type="molecule type" value="Genomic_DNA"/>
</dbReference>
<name>A0A512BTP0_9HYPH</name>
<evidence type="ECO:0008006" key="3">
    <source>
        <dbReference type="Google" id="ProtNLM"/>
    </source>
</evidence>
<keyword evidence="2" id="KW-1185">Reference proteome</keyword>
<dbReference type="AlphaFoldDB" id="A0A512BTP0"/>
<evidence type="ECO:0000313" key="2">
    <source>
        <dbReference type="Proteomes" id="UP000321085"/>
    </source>
</evidence>
<dbReference type="OrthoDB" id="9782533at2"/>